<protein>
    <submittedName>
        <fullName evidence="3">DUF4082 domain-containing protein</fullName>
    </submittedName>
</protein>
<feature type="compositionally biased region" description="Low complexity" evidence="1">
    <location>
        <begin position="202"/>
        <end position="256"/>
    </location>
</feature>
<evidence type="ECO:0000256" key="1">
    <source>
        <dbReference type="SAM" id="MobiDB-lite"/>
    </source>
</evidence>
<dbReference type="OrthoDB" id="505641at2"/>
<organism evidence="3 4">
    <name type="scientific">Nocardioides ganghwensis</name>
    <dbReference type="NCBI Taxonomy" id="252230"/>
    <lineage>
        <taxon>Bacteria</taxon>
        <taxon>Bacillati</taxon>
        <taxon>Actinomycetota</taxon>
        <taxon>Actinomycetes</taxon>
        <taxon>Propionibacteriales</taxon>
        <taxon>Nocardioidaceae</taxon>
        <taxon>Nocardioides</taxon>
    </lineage>
</organism>
<feature type="region of interest" description="Disordered" evidence="1">
    <location>
        <begin position="202"/>
        <end position="287"/>
    </location>
</feature>
<evidence type="ECO:0000259" key="2">
    <source>
        <dbReference type="Pfam" id="PF13313"/>
    </source>
</evidence>
<keyword evidence="4" id="KW-1185">Reference proteome</keyword>
<sequence length="517" mass="54457">MKSHPTGARSARPATLFSLLTALTAAVIALLPHVLATAAPVSERSAASSYGVWSDSTVPAVPSSDDSRSVTLGLVFSSATAGRLHAVQYYAAGANRVATTGDVWNGAGRRVASVRFPATANDGWKTAWLSSSVRIRAGEKYTVSYRAPRGRHAMETGVFANGGTLSAKDLTAHRGTFGYGTGRPTETSRGSHYFIDVLFAPSSKTSTPVPSPDPTTTSSPTPTPTPTTTSSPTPTPTPTTTSSPTPTPTPTTTSNPTPTPTEPAGTCVKPDATNTGTTGTLTADSRTTLSTPGEVIENKRFSERILIRANNITLRNVQVDGGIDIGDELSGITLDHVRAESAGVTSSDNVTIQYSHLKAHNGDALYVSGWDGVQTTNLTVKHNFIDRPTFTSSDAHWDGIQMRGVRNVDIYCNNFDVGAWQYEYNVLIYSEPAFGGNYNIAVDSNWLNGGNFAIMGGASVPDGYTITNNKLRGADFYFGLCYPGGGITAENIDQVIQAGNTLDGAPLEKVCKASDFG</sequence>
<evidence type="ECO:0000313" key="4">
    <source>
        <dbReference type="Proteomes" id="UP000293291"/>
    </source>
</evidence>
<gene>
    <name evidence="3" type="ORF">EUA07_13240</name>
</gene>
<dbReference type="InterPro" id="IPR011050">
    <property type="entry name" value="Pectin_lyase_fold/virulence"/>
</dbReference>
<dbReference type="EMBL" id="SDWU01000014">
    <property type="protein sequence ID" value="RYC00656.1"/>
    <property type="molecule type" value="Genomic_DNA"/>
</dbReference>
<feature type="domain" description="DUF4082" evidence="2">
    <location>
        <begin position="57"/>
        <end position="195"/>
    </location>
</feature>
<dbReference type="RefSeq" id="WP_129455652.1">
    <property type="nucleotide sequence ID" value="NZ_JACXYX010000015.1"/>
</dbReference>
<dbReference type="SUPFAM" id="SSF51126">
    <property type="entry name" value="Pectin lyase-like"/>
    <property type="match status" value="1"/>
</dbReference>
<comment type="caution">
    <text evidence="3">The sequence shown here is derived from an EMBL/GenBank/DDBJ whole genome shotgun (WGS) entry which is preliminary data.</text>
</comment>
<proteinExistence type="predicted"/>
<dbReference type="AlphaFoldDB" id="A0A4Q2SDA1"/>
<accession>A0A4Q2SDA1</accession>
<reference evidence="3 4" key="1">
    <citation type="submission" date="2019-01" db="EMBL/GenBank/DDBJ databases">
        <title>Novel species of Nocardioides.</title>
        <authorList>
            <person name="Liu Q."/>
            <person name="Xin Y.-H."/>
        </authorList>
    </citation>
    <scope>NUCLEOTIDE SEQUENCE [LARGE SCALE GENOMIC DNA]</scope>
    <source>
        <strain evidence="3 4">CGMCC 4.6875</strain>
    </source>
</reference>
<name>A0A4Q2SDA1_9ACTN</name>
<evidence type="ECO:0000313" key="3">
    <source>
        <dbReference type="EMBL" id="RYC00656.1"/>
    </source>
</evidence>
<dbReference type="Proteomes" id="UP000293291">
    <property type="component" value="Unassembled WGS sequence"/>
</dbReference>
<feature type="compositionally biased region" description="Low complexity" evidence="1">
    <location>
        <begin position="271"/>
        <end position="287"/>
    </location>
</feature>
<dbReference type="InterPro" id="IPR025141">
    <property type="entry name" value="DUF4082"/>
</dbReference>
<dbReference type="Pfam" id="PF13313">
    <property type="entry name" value="DUF4082"/>
    <property type="match status" value="1"/>
</dbReference>